<keyword evidence="1" id="KW-0472">Membrane</keyword>
<evidence type="ECO:0000313" key="3">
    <source>
        <dbReference type="Proteomes" id="UP000823749"/>
    </source>
</evidence>
<comment type="caution">
    <text evidence="2">The sequence shown here is derived from an EMBL/GenBank/DDBJ whole genome shotgun (WGS) entry which is preliminary data.</text>
</comment>
<gene>
    <name evidence="2" type="ORF">RHGRI_034437</name>
</gene>
<keyword evidence="1" id="KW-1133">Transmembrane helix</keyword>
<proteinExistence type="predicted"/>
<organism evidence="2 3">
    <name type="scientific">Rhododendron griersonianum</name>
    <dbReference type="NCBI Taxonomy" id="479676"/>
    <lineage>
        <taxon>Eukaryota</taxon>
        <taxon>Viridiplantae</taxon>
        <taxon>Streptophyta</taxon>
        <taxon>Embryophyta</taxon>
        <taxon>Tracheophyta</taxon>
        <taxon>Spermatophyta</taxon>
        <taxon>Magnoliopsida</taxon>
        <taxon>eudicotyledons</taxon>
        <taxon>Gunneridae</taxon>
        <taxon>Pentapetalae</taxon>
        <taxon>asterids</taxon>
        <taxon>Ericales</taxon>
        <taxon>Ericaceae</taxon>
        <taxon>Ericoideae</taxon>
        <taxon>Rhodoreae</taxon>
        <taxon>Rhododendron</taxon>
    </lineage>
</organism>
<evidence type="ECO:0008006" key="4">
    <source>
        <dbReference type="Google" id="ProtNLM"/>
    </source>
</evidence>
<evidence type="ECO:0000256" key="1">
    <source>
        <dbReference type="SAM" id="Phobius"/>
    </source>
</evidence>
<dbReference type="Proteomes" id="UP000823749">
    <property type="component" value="Chromosome 12"/>
</dbReference>
<dbReference type="AlphaFoldDB" id="A0AAV6I4G9"/>
<feature type="transmembrane region" description="Helical" evidence="1">
    <location>
        <begin position="225"/>
        <end position="250"/>
    </location>
</feature>
<protein>
    <recommendedName>
        <fullName evidence="4">Transmembrane protein</fullName>
    </recommendedName>
</protein>
<keyword evidence="1" id="KW-0812">Transmembrane</keyword>
<feature type="transmembrane region" description="Helical" evidence="1">
    <location>
        <begin position="104"/>
        <end position="131"/>
    </location>
</feature>
<dbReference type="PANTHER" id="PTHR36714">
    <property type="entry name" value="T23E23.1"/>
    <property type="match status" value="1"/>
</dbReference>
<reference evidence="2" key="1">
    <citation type="submission" date="2020-08" db="EMBL/GenBank/DDBJ databases">
        <title>Plant Genome Project.</title>
        <authorList>
            <person name="Zhang R.-G."/>
        </authorList>
    </citation>
    <scope>NUCLEOTIDE SEQUENCE</scope>
    <source>
        <strain evidence="2">WSP0</strain>
        <tissue evidence="2">Leaf</tissue>
    </source>
</reference>
<feature type="transmembrane region" description="Helical" evidence="1">
    <location>
        <begin position="197"/>
        <end position="219"/>
    </location>
</feature>
<keyword evidence="3" id="KW-1185">Reference proteome</keyword>
<dbReference type="EMBL" id="JACTNZ010000012">
    <property type="protein sequence ID" value="KAG5522249.1"/>
    <property type="molecule type" value="Genomic_DNA"/>
</dbReference>
<sequence>MVFFELILGRTLVKASKITEPPYSYFYHGWPLPFFLQGRLSKDFCADLIQVGFLYFFPLRFLELFNGILTVDSASKLYTGEEKPTAPLGLTVQNYIEARFKSPFITLICVFYTSNCVILGSIWIATLYFFIVRNISHGYFFVSVLYAAACLVLLTKYLEWSAIWTMSIVISVLEQGICGRGAFALSDRFSRDSKGDGLLLMLVFFLWELGLRSSCLYFGCYKRSVGGVIVSATLICVGNAIKWVACMIYFCDWREGFLVNVEEKVQGKAQEVDRETMLRETENLQIVIQHAKRELGDANLQLV</sequence>
<evidence type="ECO:0000313" key="2">
    <source>
        <dbReference type="EMBL" id="KAG5522249.1"/>
    </source>
</evidence>
<accession>A0AAV6I4G9</accession>
<feature type="transmembrane region" description="Helical" evidence="1">
    <location>
        <begin position="163"/>
        <end position="185"/>
    </location>
</feature>
<feature type="transmembrane region" description="Helical" evidence="1">
    <location>
        <begin position="138"/>
        <end position="157"/>
    </location>
</feature>
<name>A0AAV6I4G9_9ERIC</name>
<dbReference type="PANTHER" id="PTHR36714:SF7">
    <property type="entry name" value="TRANSMEMBRANE PROTEIN"/>
    <property type="match status" value="1"/>
</dbReference>